<dbReference type="InterPro" id="IPR001356">
    <property type="entry name" value="HD"/>
</dbReference>
<feature type="coiled-coil region" evidence="9">
    <location>
        <begin position="302"/>
        <end position="329"/>
    </location>
</feature>
<dbReference type="Pfam" id="PF05920">
    <property type="entry name" value="Homeobox_KN"/>
    <property type="match status" value="1"/>
</dbReference>
<evidence type="ECO:0000256" key="6">
    <source>
        <dbReference type="ARBA" id="ARBA00023163"/>
    </source>
</evidence>
<dbReference type="Gene3D" id="1.10.10.60">
    <property type="entry name" value="Homeodomain-like"/>
    <property type="match status" value="1"/>
</dbReference>
<dbReference type="GO" id="GO:0003677">
    <property type="term" value="F:DNA binding"/>
    <property type="evidence" value="ECO:0007669"/>
    <property type="project" value="UniProtKB-UniRule"/>
</dbReference>
<name>A0AAV1REK4_9ROSI</name>
<feature type="region of interest" description="Disordered" evidence="10">
    <location>
        <begin position="699"/>
        <end position="725"/>
    </location>
</feature>
<comment type="caution">
    <text evidence="12">The sequence shown here is derived from an EMBL/GenBank/DDBJ whole genome shotgun (WGS) entry which is preliminary data.</text>
</comment>
<dbReference type="Proteomes" id="UP001314170">
    <property type="component" value="Unassembled WGS sequence"/>
</dbReference>
<dbReference type="InterPro" id="IPR009057">
    <property type="entry name" value="Homeodomain-like_sf"/>
</dbReference>
<dbReference type="SMART" id="SM00389">
    <property type="entry name" value="HOX"/>
    <property type="match status" value="1"/>
</dbReference>
<keyword evidence="4 8" id="KW-0238">DNA-binding</keyword>
<keyword evidence="5 8" id="KW-0371">Homeobox</keyword>
<comment type="subcellular location">
    <subcellularLocation>
        <location evidence="1 8">Nucleus</location>
    </subcellularLocation>
</comment>
<evidence type="ECO:0000256" key="3">
    <source>
        <dbReference type="ARBA" id="ARBA00023015"/>
    </source>
</evidence>
<evidence type="ECO:0000313" key="13">
    <source>
        <dbReference type="Proteomes" id="UP001314170"/>
    </source>
</evidence>
<dbReference type="GO" id="GO:0005634">
    <property type="term" value="C:nucleus"/>
    <property type="evidence" value="ECO:0007669"/>
    <property type="project" value="UniProtKB-SubCell"/>
</dbReference>
<dbReference type="EMBL" id="CAWUPB010000913">
    <property type="protein sequence ID" value="CAK7332025.1"/>
    <property type="molecule type" value="Genomic_DNA"/>
</dbReference>
<evidence type="ECO:0000256" key="2">
    <source>
        <dbReference type="ARBA" id="ARBA00006454"/>
    </source>
</evidence>
<dbReference type="AlphaFoldDB" id="A0AAV1REK4"/>
<dbReference type="FunFam" id="1.10.10.60:FF:000117">
    <property type="entry name" value="BEL1-like homeodomain protein 9"/>
    <property type="match status" value="1"/>
</dbReference>
<protein>
    <recommendedName>
        <fullName evidence="11">Homeobox domain-containing protein</fullName>
    </recommendedName>
</protein>
<feature type="compositionally biased region" description="Polar residues" evidence="10">
    <location>
        <begin position="55"/>
        <end position="66"/>
    </location>
</feature>
<dbReference type="SMART" id="SM00574">
    <property type="entry name" value="POX"/>
    <property type="match status" value="1"/>
</dbReference>
<dbReference type="InterPro" id="IPR006563">
    <property type="entry name" value="POX_dom"/>
</dbReference>
<evidence type="ECO:0000256" key="10">
    <source>
        <dbReference type="SAM" id="MobiDB-lite"/>
    </source>
</evidence>
<evidence type="ECO:0000256" key="8">
    <source>
        <dbReference type="PROSITE-ProRule" id="PRU00108"/>
    </source>
</evidence>
<sequence>MATYFHGSSEIQAAAAPSDGIQTLYLMNSNYLSSYSDATQQQHQQQPPNMIFFNPASSTAASNNGLHTGNPPHGPPQNHHFVGIPLPLPSSNITSLTPDNHSRPSSLHGVVPNHVHYNIWGSTDQNSVASVATASESSGAHDVVSSQVGFRRPVVVSPGRQGLSLSLSSQQAPGPPTPYNRAITNEHHEIQALHPHVSVVSTGDEIRVSGNSPSSVSAVSNGVSGMQNMVLGSKYLRATQELLDEVVNVGKDLIRSGLIEGTKEKVKMTRESITGDGSSGSGGAGGETSTAKRGAELTAAHRQELQMKKAKLVNMLDEVEQRYRQYHHQMQVVVSSFEQAAGFGAAKSYTALALQTISKQFRSLKDTISSQIRATSNSLGEEDCMGAKVEGSRLRYVDHQLRQQRALQQLGMVQHNAWRPQRGLPERAVSVLRAWLFEHFLHPYPKDSDKHMLAKQTGLTRSQVSNWFINARVRLWKPMVEEMYMEEIKEQEKNGSEENASKNENKESGSHSSAPGESSTLQIEQLKGVLHSRQAEKLSNQNASPTKFSNPTISMSSMGGPLQQQAGFTLIGPADMEGIDQRSSKKPRSSDVQNSPSSILSMDMDVKQGETSREIGVNFGGERLTKDGYPLINSSGGFGAYPMGDLGRFNLEQLTPRFSGNSVSLTLGLPHCENLSLSGTQQNYLSSQNIQLGGRRLEIGTNTEPDYSGINTSQNSHSSSGFESFDIQTRKRFPAQLLPDFVT</sequence>
<gene>
    <name evidence="12" type="ORF">DCAF_LOCUS8769</name>
</gene>
<dbReference type="PROSITE" id="PS50071">
    <property type="entry name" value="HOMEOBOX_2"/>
    <property type="match status" value="1"/>
</dbReference>
<feature type="compositionally biased region" description="Polar residues" evidence="10">
    <location>
        <begin position="700"/>
        <end position="722"/>
    </location>
</feature>
<organism evidence="12 13">
    <name type="scientific">Dovyalis caffra</name>
    <dbReference type="NCBI Taxonomy" id="77055"/>
    <lineage>
        <taxon>Eukaryota</taxon>
        <taxon>Viridiplantae</taxon>
        <taxon>Streptophyta</taxon>
        <taxon>Embryophyta</taxon>
        <taxon>Tracheophyta</taxon>
        <taxon>Spermatophyta</taxon>
        <taxon>Magnoliopsida</taxon>
        <taxon>eudicotyledons</taxon>
        <taxon>Gunneridae</taxon>
        <taxon>Pentapetalae</taxon>
        <taxon>rosids</taxon>
        <taxon>fabids</taxon>
        <taxon>Malpighiales</taxon>
        <taxon>Salicaceae</taxon>
        <taxon>Flacourtieae</taxon>
        <taxon>Dovyalis</taxon>
    </lineage>
</organism>
<feature type="region of interest" description="Disordered" evidence="10">
    <location>
        <begin position="578"/>
        <end position="606"/>
    </location>
</feature>
<dbReference type="SUPFAM" id="SSF46689">
    <property type="entry name" value="Homeodomain-like"/>
    <property type="match status" value="1"/>
</dbReference>
<keyword evidence="6" id="KW-0804">Transcription</keyword>
<keyword evidence="3" id="KW-0805">Transcription regulation</keyword>
<keyword evidence="9" id="KW-0175">Coiled coil</keyword>
<keyword evidence="7 8" id="KW-0539">Nucleus</keyword>
<evidence type="ECO:0000256" key="5">
    <source>
        <dbReference type="ARBA" id="ARBA00023155"/>
    </source>
</evidence>
<feature type="compositionally biased region" description="Low complexity" evidence="10">
    <location>
        <begin position="67"/>
        <end position="80"/>
    </location>
</feature>
<evidence type="ECO:0000256" key="9">
    <source>
        <dbReference type="SAM" id="Coils"/>
    </source>
</evidence>
<feature type="region of interest" description="Disordered" evidence="10">
    <location>
        <begin position="269"/>
        <end position="291"/>
    </location>
</feature>
<feature type="region of interest" description="Disordered" evidence="10">
    <location>
        <begin position="489"/>
        <end position="519"/>
    </location>
</feature>
<feature type="region of interest" description="Disordered" evidence="10">
    <location>
        <begin position="37"/>
        <end position="82"/>
    </location>
</feature>
<reference evidence="12 13" key="1">
    <citation type="submission" date="2024-01" db="EMBL/GenBank/DDBJ databases">
        <authorList>
            <person name="Waweru B."/>
        </authorList>
    </citation>
    <scope>NUCLEOTIDE SEQUENCE [LARGE SCALE GENOMIC DNA]</scope>
</reference>
<comment type="similarity">
    <text evidence="2">Belongs to the TALE/BELL homeobox family.</text>
</comment>
<evidence type="ECO:0000256" key="1">
    <source>
        <dbReference type="ARBA" id="ARBA00004123"/>
    </source>
</evidence>
<dbReference type="CDD" id="cd00086">
    <property type="entry name" value="homeodomain"/>
    <property type="match status" value="1"/>
</dbReference>
<evidence type="ECO:0000313" key="12">
    <source>
        <dbReference type="EMBL" id="CAK7332025.1"/>
    </source>
</evidence>
<feature type="compositionally biased region" description="Low complexity" evidence="10">
    <location>
        <begin position="510"/>
        <end position="519"/>
    </location>
</feature>
<evidence type="ECO:0000256" key="7">
    <source>
        <dbReference type="ARBA" id="ARBA00023242"/>
    </source>
</evidence>
<dbReference type="Pfam" id="PF07526">
    <property type="entry name" value="POX"/>
    <property type="match status" value="1"/>
</dbReference>
<feature type="compositionally biased region" description="Polar residues" evidence="10">
    <location>
        <begin position="590"/>
        <end position="600"/>
    </location>
</feature>
<proteinExistence type="inferred from homology"/>
<feature type="region of interest" description="Disordered" evidence="10">
    <location>
        <begin position="537"/>
        <end position="565"/>
    </location>
</feature>
<dbReference type="PANTHER" id="PTHR11850">
    <property type="entry name" value="HOMEOBOX PROTEIN TRANSCRIPTION FACTORS"/>
    <property type="match status" value="1"/>
</dbReference>
<dbReference type="InterPro" id="IPR050224">
    <property type="entry name" value="TALE_homeobox"/>
</dbReference>
<evidence type="ECO:0000256" key="4">
    <source>
        <dbReference type="ARBA" id="ARBA00023125"/>
    </source>
</evidence>
<feature type="compositionally biased region" description="Basic and acidic residues" evidence="10">
    <location>
        <begin position="489"/>
        <end position="509"/>
    </location>
</feature>
<evidence type="ECO:0000259" key="11">
    <source>
        <dbReference type="PROSITE" id="PS50071"/>
    </source>
</evidence>
<feature type="domain" description="Homeobox" evidence="11">
    <location>
        <begin position="415"/>
        <end position="478"/>
    </location>
</feature>
<accession>A0AAV1REK4</accession>
<feature type="compositionally biased region" description="Low complexity" evidence="10">
    <location>
        <begin position="37"/>
        <end position="46"/>
    </location>
</feature>
<feature type="compositionally biased region" description="Gly residues" evidence="10">
    <location>
        <begin position="277"/>
        <end position="286"/>
    </location>
</feature>
<keyword evidence="13" id="KW-1185">Reference proteome</keyword>
<dbReference type="InterPro" id="IPR008422">
    <property type="entry name" value="KN_HD"/>
</dbReference>
<feature type="DNA-binding region" description="Homeobox" evidence="8">
    <location>
        <begin position="417"/>
        <end position="479"/>
    </location>
</feature>
<dbReference type="GO" id="GO:0006355">
    <property type="term" value="P:regulation of DNA-templated transcription"/>
    <property type="evidence" value="ECO:0007669"/>
    <property type="project" value="InterPro"/>
</dbReference>